<gene>
    <name evidence="2" type="ORF">SAMN05216218_11741</name>
</gene>
<keyword evidence="1" id="KW-0472">Membrane</keyword>
<reference evidence="3" key="1">
    <citation type="submission" date="2016-10" db="EMBL/GenBank/DDBJ databases">
        <authorList>
            <person name="Varghese N."/>
            <person name="Submissions S."/>
        </authorList>
    </citation>
    <scope>NUCLEOTIDE SEQUENCE [LARGE SCALE GENOMIC DNA]</scope>
    <source>
        <strain evidence="3">IBRC-M 10760</strain>
    </source>
</reference>
<evidence type="ECO:0000256" key="1">
    <source>
        <dbReference type="SAM" id="Phobius"/>
    </source>
</evidence>
<dbReference type="EMBL" id="FNBK01000017">
    <property type="protein sequence ID" value="SDG18314.1"/>
    <property type="molecule type" value="Genomic_DNA"/>
</dbReference>
<dbReference type="AlphaFoldDB" id="A0A1G7S5T2"/>
<dbReference type="STRING" id="660518.SAMN05216218_11741"/>
<keyword evidence="3" id="KW-1185">Reference proteome</keyword>
<protein>
    <submittedName>
        <fullName evidence="2">Uncharacterized protein</fullName>
    </submittedName>
</protein>
<evidence type="ECO:0000313" key="2">
    <source>
        <dbReference type="EMBL" id="SDG18314.1"/>
    </source>
</evidence>
<feature type="transmembrane region" description="Helical" evidence="1">
    <location>
        <begin position="20"/>
        <end position="44"/>
    </location>
</feature>
<sequence>MIGTRPLSAGGISATGGSTAFALFAVLLFGVALVLSVVVTYYFVRGYRRTGRRPMLLLAVGLFLLAAAPMFVRLVLGNVAVTTADGRRLTVAVIELCGLLTVRYVVFDP</sequence>
<evidence type="ECO:0000313" key="3">
    <source>
        <dbReference type="Proteomes" id="UP000199076"/>
    </source>
</evidence>
<name>A0A1G7S5T2_9EURY</name>
<accession>A0A1G7S5T2</accession>
<dbReference type="RefSeq" id="WP_217630189.1">
    <property type="nucleotide sequence ID" value="NZ_FNBK01000017.1"/>
</dbReference>
<keyword evidence="1" id="KW-0812">Transmembrane</keyword>
<keyword evidence="1" id="KW-1133">Transmembrane helix</keyword>
<feature type="transmembrane region" description="Helical" evidence="1">
    <location>
        <begin position="56"/>
        <end position="76"/>
    </location>
</feature>
<organism evidence="2 3">
    <name type="scientific">Halorientalis regularis</name>
    <dbReference type="NCBI Taxonomy" id="660518"/>
    <lineage>
        <taxon>Archaea</taxon>
        <taxon>Methanobacteriati</taxon>
        <taxon>Methanobacteriota</taxon>
        <taxon>Stenosarchaea group</taxon>
        <taxon>Halobacteria</taxon>
        <taxon>Halobacteriales</taxon>
        <taxon>Haloarculaceae</taxon>
        <taxon>Halorientalis</taxon>
    </lineage>
</organism>
<dbReference type="Proteomes" id="UP000199076">
    <property type="component" value="Unassembled WGS sequence"/>
</dbReference>
<dbReference type="OrthoDB" id="206192at2157"/>
<proteinExistence type="predicted"/>